<dbReference type="SUPFAM" id="SSF52047">
    <property type="entry name" value="RNI-like"/>
    <property type="match status" value="1"/>
</dbReference>
<dbReference type="RefSeq" id="XP_025837268.1">
    <property type="nucleotide sequence ID" value="XM_025981483.1"/>
</dbReference>
<sequence>MTRNFNFQMKSLKSICINYTINNIAEIVKLNREGLAYLPNNVKDRLLSKFTVSSHFWRNVNLKKILSLLVHQNVKHIDLTCIVVDDEILEIIEKCSELSDLTLMYVGVHSLTSKGLVKFFSKMHKLSIVKASHCDAIDDNVCNILFENNPNLIGLDIGGCFKVTDKSLVKLSNMNKLGCLNLSETKITNAGLEQVVKGSSGKNLVELRISSCPNLTENVLKSVTENCNSLQILIFSNNQLDQFGENLESDKLKNLKQLTWTISW</sequence>
<dbReference type="RefSeq" id="XP_025837269.1">
    <property type="nucleotide sequence ID" value="XM_025981484.1"/>
</dbReference>
<dbReference type="AlphaFoldDB" id="A0A7F5RMK8"/>
<dbReference type="OrthoDB" id="10257471at2759"/>
<evidence type="ECO:0000313" key="3">
    <source>
        <dbReference type="RefSeq" id="XP_025837269.1"/>
    </source>
</evidence>
<organism evidence="1 2">
    <name type="scientific">Agrilus planipennis</name>
    <name type="common">Emerald ash borer</name>
    <name type="synonym">Agrilus marcopoli</name>
    <dbReference type="NCBI Taxonomy" id="224129"/>
    <lineage>
        <taxon>Eukaryota</taxon>
        <taxon>Metazoa</taxon>
        <taxon>Ecdysozoa</taxon>
        <taxon>Arthropoda</taxon>
        <taxon>Hexapoda</taxon>
        <taxon>Insecta</taxon>
        <taxon>Pterygota</taxon>
        <taxon>Neoptera</taxon>
        <taxon>Endopterygota</taxon>
        <taxon>Coleoptera</taxon>
        <taxon>Polyphaga</taxon>
        <taxon>Elateriformia</taxon>
        <taxon>Buprestoidea</taxon>
        <taxon>Buprestidae</taxon>
        <taxon>Agrilinae</taxon>
        <taxon>Agrilus</taxon>
    </lineage>
</organism>
<dbReference type="GeneID" id="108733140"/>
<dbReference type="GO" id="GO:0031146">
    <property type="term" value="P:SCF-dependent proteasomal ubiquitin-dependent protein catabolic process"/>
    <property type="evidence" value="ECO:0007669"/>
    <property type="project" value="TreeGrafter"/>
</dbReference>
<reference evidence="2 3" key="1">
    <citation type="submission" date="2025-04" db="UniProtKB">
        <authorList>
            <consortium name="RefSeq"/>
        </authorList>
    </citation>
    <scope>IDENTIFICATION</scope>
    <source>
        <tissue evidence="2 3">Entire body</tissue>
    </source>
</reference>
<dbReference type="PANTHER" id="PTHR13318">
    <property type="entry name" value="PARTNER OF PAIRED, ISOFORM B-RELATED"/>
    <property type="match status" value="1"/>
</dbReference>
<keyword evidence="1" id="KW-1185">Reference proteome</keyword>
<dbReference type="GO" id="GO:0019005">
    <property type="term" value="C:SCF ubiquitin ligase complex"/>
    <property type="evidence" value="ECO:0007669"/>
    <property type="project" value="TreeGrafter"/>
</dbReference>
<dbReference type="Proteomes" id="UP000192223">
    <property type="component" value="Unplaced"/>
</dbReference>
<dbReference type="SMART" id="SM00367">
    <property type="entry name" value="LRR_CC"/>
    <property type="match status" value="3"/>
</dbReference>
<dbReference type="KEGG" id="apln:108733140"/>
<dbReference type="Gene3D" id="3.80.10.10">
    <property type="entry name" value="Ribonuclease Inhibitor"/>
    <property type="match status" value="2"/>
</dbReference>
<dbReference type="InterPro" id="IPR032675">
    <property type="entry name" value="LRR_dom_sf"/>
</dbReference>
<gene>
    <name evidence="2 3" type="primary">LOC108733140</name>
</gene>
<evidence type="ECO:0000313" key="1">
    <source>
        <dbReference type="Proteomes" id="UP000192223"/>
    </source>
</evidence>
<proteinExistence type="predicted"/>
<evidence type="ECO:0000313" key="2">
    <source>
        <dbReference type="RefSeq" id="XP_025837268.1"/>
    </source>
</evidence>
<protein>
    <submittedName>
        <fullName evidence="2 3">Protein AMN1 homolog</fullName>
    </submittedName>
</protein>
<name>A0A7F5RMK8_AGRPL</name>
<dbReference type="InterPro" id="IPR006553">
    <property type="entry name" value="Leu-rich_rpt_Cys-con_subtyp"/>
</dbReference>
<accession>A0A7F5RMK8</accession>